<keyword evidence="2" id="KW-1185">Reference proteome</keyword>
<reference evidence="1" key="1">
    <citation type="journal article" date="2023" name="Mol. Phylogenet. Evol.">
        <title>Genome-scale phylogeny and comparative genomics of the fungal order Sordariales.</title>
        <authorList>
            <person name="Hensen N."/>
            <person name="Bonometti L."/>
            <person name="Westerberg I."/>
            <person name="Brannstrom I.O."/>
            <person name="Guillou S."/>
            <person name="Cros-Aarteil S."/>
            <person name="Calhoun S."/>
            <person name="Haridas S."/>
            <person name="Kuo A."/>
            <person name="Mondo S."/>
            <person name="Pangilinan J."/>
            <person name="Riley R."/>
            <person name="LaButti K."/>
            <person name="Andreopoulos B."/>
            <person name="Lipzen A."/>
            <person name="Chen C."/>
            <person name="Yan M."/>
            <person name="Daum C."/>
            <person name="Ng V."/>
            <person name="Clum A."/>
            <person name="Steindorff A."/>
            <person name="Ohm R.A."/>
            <person name="Martin F."/>
            <person name="Silar P."/>
            <person name="Natvig D.O."/>
            <person name="Lalanne C."/>
            <person name="Gautier V."/>
            <person name="Ament-Velasquez S.L."/>
            <person name="Kruys A."/>
            <person name="Hutchinson M.I."/>
            <person name="Powell A.J."/>
            <person name="Barry K."/>
            <person name="Miller A.N."/>
            <person name="Grigoriev I.V."/>
            <person name="Debuchy R."/>
            <person name="Gladieux P."/>
            <person name="Hiltunen Thoren M."/>
            <person name="Johannesson H."/>
        </authorList>
    </citation>
    <scope>NUCLEOTIDE SEQUENCE</scope>
    <source>
        <strain evidence="1">CBS 333.67</strain>
    </source>
</reference>
<evidence type="ECO:0000313" key="1">
    <source>
        <dbReference type="EMBL" id="KAK3303687.1"/>
    </source>
</evidence>
<protein>
    <recommendedName>
        <fullName evidence="3">Fucose-specific lectin</fullName>
    </recommendedName>
</protein>
<evidence type="ECO:0008006" key="3">
    <source>
        <dbReference type="Google" id="ProtNLM"/>
    </source>
</evidence>
<dbReference type="SUPFAM" id="SSF89372">
    <property type="entry name" value="Fucose-specific lectin"/>
    <property type="match status" value="1"/>
</dbReference>
<sequence>MSASGVAVSLNTNAPQEQQLQLFYNTKKHNLGVQLRNERNADDEKATYAAGDDAQAGIILNPGQVAATSVTGLDIVVGFTKKAAPATTGDGCHCDPPNQNDVSIISPVYQPLAATQPNNLTIAATSSGSTAWIFFLTGEDKFNTTINEVFLGDDAPGNYSETTRILPGSSLAAYYAGAEDKRYVIYQSDGTKRLWEYSPNPAHVSNEELDNSGDAKPNTSLAVSYSDADRKAYLYYVDNSDQLRVIVKSNGSWGPSSAVAHAASPVEPGSQITVVAAPNGNHIFYVGKGQATKFQFHHAIDPRR</sequence>
<evidence type="ECO:0000313" key="2">
    <source>
        <dbReference type="Proteomes" id="UP001273166"/>
    </source>
</evidence>
<reference evidence="1" key="2">
    <citation type="submission" date="2023-06" db="EMBL/GenBank/DDBJ databases">
        <authorList>
            <consortium name="Lawrence Berkeley National Laboratory"/>
            <person name="Mondo S.J."/>
            <person name="Hensen N."/>
            <person name="Bonometti L."/>
            <person name="Westerberg I."/>
            <person name="Brannstrom I.O."/>
            <person name="Guillou S."/>
            <person name="Cros-Aarteil S."/>
            <person name="Calhoun S."/>
            <person name="Haridas S."/>
            <person name="Kuo A."/>
            <person name="Pangilinan J."/>
            <person name="Riley R."/>
            <person name="Labutti K."/>
            <person name="Andreopoulos B."/>
            <person name="Lipzen A."/>
            <person name="Chen C."/>
            <person name="Yanf M."/>
            <person name="Daum C."/>
            <person name="Ng V."/>
            <person name="Clum A."/>
            <person name="Steindorff A."/>
            <person name="Ohm R."/>
            <person name="Martin F."/>
            <person name="Silar P."/>
            <person name="Natvig D."/>
            <person name="Lalanne C."/>
            <person name="Gautier V."/>
            <person name="Ament-Velasquez S.L."/>
            <person name="Kruys A."/>
            <person name="Hutchinson M.I."/>
            <person name="Powell A.J."/>
            <person name="Barry K."/>
            <person name="Miller A.N."/>
            <person name="Grigoriev I.V."/>
            <person name="Debuchy R."/>
            <person name="Gladieux P."/>
            <person name="Thoren M.H."/>
            <person name="Johannesson H."/>
        </authorList>
    </citation>
    <scope>NUCLEOTIDE SEQUENCE</scope>
    <source>
        <strain evidence="1">CBS 333.67</strain>
    </source>
</reference>
<accession>A0AAJ0GPD9</accession>
<proteinExistence type="predicted"/>
<organism evidence="1 2">
    <name type="scientific">Chaetomium strumarium</name>
    <dbReference type="NCBI Taxonomy" id="1170767"/>
    <lineage>
        <taxon>Eukaryota</taxon>
        <taxon>Fungi</taxon>
        <taxon>Dikarya</taxon>
        <taxon>Ascomycota</taxon>
        <taxon>Pezizomycotina</taxon>
        <taxon>Sordariomycetes</taxon>
        <taxon>Sordariomycetidae</taxon>
        <taxon>Sordariales</taxon>
        <taxon>Chaetomiaceae</taxon>
        <taxon>Chaetomium</taxon>
    </lineage>
</organism>
<dbReference type="EMBL" id="JAUDZG010000006">
    <property type="protein sequence ID" value="KAK3303687.1"/>
    <property type="molecule type" value="Genomic_DNA"/>
</dbReference>
<dbReference type="RefSeq" id="XP_062719467.1">
    <property type="nucleotide sequence ID" value="XM_062870541.1"/>
</dbReference>
<dbReference type="Proteomes" id="UP001273166">
    <property type="component" value="Unassembled WGS sequence"/>
</dbReference>
<dbReference type="AlphaFoldDB" id="A0AAJ0GPD9"/>
<comment type="caution">
    <text evidence="1">The sequence shown here is derived from an EMBL/GenBank/DDBJ whole genome shotgun (WGS) entry which is preliminary data.</text>
</comment>
<dbReference type="Gene3D" id="2.120.10.70">
    <property type="entry name" value="Fucose-specific lectin"/>
    <property type="match status" value="1"/>
</dbReference>
<dbReference type="GeneID" id="87889370"/>
<gene>
    <name evidence="1" type="ORF">B0T15DRAFT_560859</name>
</gene>
<name>A0AAJ0GPD9_9PEZI</name>